<dbReference type="EMBL" id="JBBPCN010000001">
    <property type="protein sequence ID" value="MEK8073020.1"/>
    <property type="molecule type" value="Genomic_DNA"/>
</dbReference>
<dbReference type="Pfam" id="PF17940">
    <property type="entry name" value="TetR_C_31"/>
    <property type="match status" value="1"/>
</dbReference>
<sequence>MSPAHPKDDESRVRRRDEIATAAIEVLATKGFRGLTHRAVDAAAGLGPGSVNYHAPTRSRLLHLALGQLFARDFEIAGATFGSLVDVKPLTVDVVVARIVDFIEAMTTGEAAKRVIARSIMLGEAQHDAEVRELFDTQRGAFVTYTQWIVAALDSEDPQAEAETLVVMIEGLIQRQVLIGTRLPRSFVEQMLRTIVVNSPMIADRAQGGRASPQ</sequence>
<dbReference type="Gene3D" id="1.10.357.10">
    <property type="entry name" value="Tetracycline Repressor, domain 2"/>
    <property type="match status" value="1"/>
</dbReference>
<dbReference type="SUPFAM" id="SSF46689">
    <property type="entry name" value="Homeodomain-like"/>
    <property type="match status" value="1"/>
</dbReference>
<gene>
    <name evidence="4" type="ORF">AABD04_19425</name>
</gene>
<feature type="DNA-binding region" description="H-T-H motif" evidence="2">
    <location>
        <begin position="36"/>
        <end position="55"/>
    </location>
</feature>
<keyword evidence="1 2" id="KW-0238">DNA-binding</keyword>
<accession>A0ABU9D333</accession>
<proteinExistence type="predicted"/>
<evidence type="ECO:0000259" key="3">
    <source>
        <dbReference type="PROSITE" id="PS50977"/>
    </source>
</evidence>
<organism evidence="4 5">
    <name type="scientific">Rhodococcus navarretei</name>
    <dbReference type="NCBI Taxonomy" id="3128981"/>
    <lineage>
        <taxon>Bacteria</taxon>
        <taxon>Bacillati</taxon>
        <taxon>Actinomycetota</taxon>
        <taxon>Actinomycetes</taxon>
        <taxon>Mycobacteriales</taxon>
        <taxon>Nocardiaceae</taxon>
        <taxon>Rhodococcus</taxon>
    </lineage>
</organism>
<dbReference type="InterPro" id="IPR009057">
    <property type="entry name" value="Homeodomain-like_sf"/>
</dbReference>
<dbReference type="InterPro" id="IPR041583">
    <property type="entry name" value="TetR_C_31"/>
</dbReference>
<evidence type="ECO:0000256" key="2">
    <source>
        <dbReference type="PROSITE-ProRule" id="PRU00335"/>
    </source>
</evidence>
<evidence type="ECO:0000313" key="5">
    <source>
        <dbReference type="Proteomes" id="UP001456513"/>
    </source>
</evidence>
<evidence type="ECO:0000256" key="1">
    <source>
        <dbReference type="ARBA" id="ARBA00023125"/>
    </source>
</evidence>
<dbReference type="Pfam" id="PF00440">
    <property type="entry name" value="TetR_N"/>
    <property type="match status" value="1"/>
</dbReference>
<dbReference type="RefSeq" id="WP_341442171.1">
    <property type="nucleotide sequence ID" value="NZ_JBBPCN010000001.1"/>
</dbReference>
<dbReference type="SUPFAM" id="SSF48498">
    <property type="entry name" value="Tetracyclin repressor-like, C-terminal domain"/>
    <property type="match status" value="1"/>
</dbReference>
<feature type="domain" description="HTH tetR-type" evidence="3">
    <location>
        <begin position="13"/>
        <end position="73"/>
    </location>
</feature>
<keyword evidence="5" id="KW-1185">Reference proteome</keyword>
<comment type="caution">
    <text evidence="4">The sequence shown here is derived from an EMBL/GenBank/DDBJ whole genome shotgun (WGS) entry which is preliminary data.</text>
</comment>
<reference evidence="4 5" key="1">
    <citation type="submission" date="2024-03" db="EMBL/GenBank/DDBJ databases">
        <title>Rhodococcus navarretei sp. nov. and Pseudarthrobacter quantumdoti sp. nov., two new species with the ability to biosynthesize Quantum Dots isolated from soil samples at Union Glacier, Antarctica.</title>
        <authorList>
            <person name="Vargas M."/>
        </authorList>
    </citation>
    <scope>NUCLEOTIDE SEQUENCE [LARGE SCALE GENOMIC DNA]</scope>
    <source>
        <strain evidence="4 5">EXRC-4A-4</strain>
    </source>
</reference>
<name>A0ABU9D333_9NOCA</name>
<protein>
    <submittedName>
        <fullName evidence="4">TetR family transcriptional regulator C-terminal domain-containing protein</fullName>
    </submittedName>
</protein>
<dbReference type="InterPro" id="IPR036271">
    <property type="entry name" value="Tet_transcr_reg_TetR-rel_C_sf"/>
</dbReference>
<evidence type="ECO:0000313" key="4">
    <source>
        <dbReference type="EMBL" id="MEK8073020.1"/>
    </source>
</evidence>
<dbReference type="PROSITE" id="PS50977">
    <property type="entry name" value="HTH_TETR_2"/>
    <property type="match status" value="1"/>
</dbReference>
<dbReference type="Proteomes" id="UP001456513">
    <property type="component" value="Unassembled WGS sequence"/>
</dbReference>
<dbReference type="InterPro" id="IPR001647">
    <property type="entry name" value="HTH_TetR"/>
</dbReference>